<evidence type="ECO:0000313" key="3">
    <source>
        <dbReference type="Proteomes" id="UP001140562"/>
    </source>
</evidence>
<feature type="region of interest" description="Disordered" evidence="1">
    <location>
        <begin position="270"/>
        <end position="289"/>
    </location>
</feature>
<name>A0A9W8WQF0_9PLEO</name>
<protein>
    <submittedName>
        <fullName evidence="2">Uncharacterized protein</fullName>
    </submittedName>
</protein>
<dbReference type="AlphaFoldDB" id="A0A9W8WQF0"/>
<feature type="compositionally biased region" description="Polar residues" evidence="1">
    <location>
        <begin position="279"/>
        <end position="289"/>
    </location>
</feature>
<reference evidence="2" key="1">
    <citation type="submission" date="2022-10" db="EMBL/GenBank/DDBJ databases">
        <title>Tapping the CABI collections for fungal endophytes: first genome assemblies for Collariella, Neodidymelliopsis, Ascochyta clinopodiicola, Didymella pomorum, Didymosphaeria variabile, Neocosmospora piperis and Neocucurbitaria cava.</title>
        <authorList>
            <person name="Hill R."/>
        </authorList>
    </citation>
    <scope>NUCLEOTIDE SEQUENCE</scope>
    <source>
        <strain evidence="2">IMI 360193</strain>
    </source>
</reference>
<evidence type="ECO:0000313" key="2">
    <source>
        <dbReference type="EMBL" id="KAJ4330625.1"/>
    </source>
</evidence>
<evidence type="ECO:0000256" key="1">
    <source>
        <dbReference type="SAM" id="MobiDB-lite"/>
    </source>
</evidence>
<organism evidence="2 3">
    <name type="scientific">Didymella glomerata</name>
    <dbReference type="NCBI Taxonomy" id="749621"/>
    <lineage>
        <taxon>Eukaryota</taxon>
        <taxon>Fungi</taxon>
        <taxon>Dikarya</taxon>
        <taxon>Ascomycota</taxon>
        <taxon>Pezizomycotina</taxon>
        <taxon>Dothideomycetes</taxon>
        <taxon>Pleosporomycetidae</taxon>
        <taxon>Pleosporales</taxon>
        <taxon>Pleosporineae</taxon>
        <taxon>Didymellaceae</taxon>
        <taxon>Didymella</taxon>
    </lineage>
</organism>
<proteinExistence type="predicted"/>
<dbReference type="OrthoDB" id="3559580at2759"/>
<dbReference type="Proteomes" id="UP001140562">
    <property type="component" value="Unassembled WGS sequence"/>
</dbReference>
<feature type="non-terminal residue" evidence="2">
    <location>
        <position position="499"/>
    </location>
</feature>
<sequence>LDAMSGQLIKSLVSNQPGPKGKRNAKVGNCFHDSVDQASPVAIDHSVNPWWDRRQSCWEVTGKVANDYTQLGPKIHEELNQACKEFVWPVSIWPYMVGESVQKARPCVAIASEDKTSREDAKRAIERSEFLDQFPYFKLWPLRYLPSGPINPVAMEALDTVREVYFDPAGSISVTAMTVYVKHGQDSMRIATANGICNKTGFGYVTAAHAFIRNSVKLIPENPNERFEMPFTSDSESDCRSFEDKEEGLLSQYIESSSEVFRIDLAMGNSSSKSSPSSAGRNLSPQIHSSTTTLAGDHAADSVHDPMELDIPLIESVPIAGLELLGSMESLTLACDCAVIIVSNETVLSVLRSFEESGRGKSHSITAAKPRRAKIIAWTSRGPITGTLLDMPMYMRLPHNPRFETVYKFLCDENIKLGDCGTLVTDAASREIYGHVVAGSQDSRVALMMAAEEVMGHMWLVSNSKSLIHAWLRQQQVPQKNYHESSLLNPSLVLIVPMG</sequence>
<accession>A0A9W8WQF0</accession>
<gene>
    <name evidence="2" type="ORF">N0V87_009848</name>
</gene>
<keyword evidence="3" id="KW-1185">Reference proteome</keyword>
<comment type="caution">
    <text evidence="2">The sequence shown here is derived from an EMBL/GenBank/DDBJ whole genome shotgun (WGS) entry which is preliminary data.</text>
</comment>
<dbReference type="EMBL" id="JAPEUV010000185">
    <property type="protein sequence ID" value="KAJ4330625.1"/>
    <property type="molecule type" value="Genomic_DNA"/>
</dbReference>